<accession>A0A6N9Q7E0</accession>
<organism evidence="3 4">
    <name type="scientific">Chengkuizengella marina</name>
    <dbReference type="NCBI Taxonomy" id="2507566"/>
    <lineage>
        <taxon>Bacteria</taxon>
        <taxon>Bacillati</taxon>
        <taxon>Bacillota</taxon>
        <taxon>Bacilli</taxon>
        <taxon>Bacillales</taxon>
        <taxon>Paenibacillaceae</taxon>
        <taxon>Chengkuizengella</taxon>
    </lineage>
</organism>
<dbReference type="Pfam" id="PF04892">
    <property type="entry name" value="VanZ"/>
    <property type="match status" value="1"/>
</dbReference>
<dbReference type="EMBL" id="SIJB01000036">
    <property type="protein sequence ID" value="NBI30690.1"/>
    <property type="molecule type" value="Genomic_DNA"/>
</dbReference>
<keyword evidence="1" id="KW-0812">Transmembrane</keyword>
<protein>
    <recommendedName>
        <fullName evidence="2">VanZ-like domain-containing protein</fullName>
    </recommendedName>
</protein>
<dbReference type="Proteomes" id="UP000448943">
    <property type="component" value="Unassembled WGS sequence"/>
</dbReference>
<proteinExistence type="predicted"/>
<sequence length="126" mass="14577">MIIIFVLSQQQGDELHSMLPLFQKWFPGMTSFNWGHIIAYFILSWFILIGLGHKYNTFQGKIFVIFLCLLYGVTDEIHQSYIPGRTPEILDLRNDTFGAALGMVLISIPPLKKVYKKLLSSYIYQD</sequence>
<keyword evidence="4" id="KW-1185">Reference proteome</keyword>
<feature type="domain" description="VanZ-like" evidence="2">
    <location>
        <begin position="2"/>
        <end position="108"/>
    </location>
</feature>
<feature type="transmembrane region" description="Helical" evidence="1">
    <location>
        <begin position="32"/>
        <end position="51"/>
    </location>
</feature>
<keyword evidence="1" id="KW-1133">Transmembrane helix</keyword>
<evidence type="ECO:0000313" key="3">
    <source>
        <dbReference type="EMBL" id="NBI30690.1"/>
    </source>
</evidence>
<comment type="caution">
    <text evidence="3">The sequence shown here is derived from an EMBL/GenBank/DDBJ whole genome shotgun (WGS) entry which is preliminary data.</text>
</comment>
<gene>
    <name evidence="3" type="ORF">ERL59_17200</name>
</gene>
<keyword evidence="1" id="KW-0472">Membrane</keyword>
<reference evidence="3 4" key="1">
    <citation type="submission" date="2019-01" db="EMBL/GenBank/DDBJ databases">
        <title>Chengkuizengella sp. nov., isolated from deep-sea sediment of East Pacific Ocean.</title>
        <authorList>
            <person name="Yang J."/>
            <person name="Lai Q."/>
            <person name="Shao Z."/>
        </authorList>
    </citation>
    <scope>NUCLEOTIDE SEQUENCE [LARGE SCALE GENOMIC DNA]</scope>
    <source>
        <strain evidence="3 4">YPA3-1-1</strain>
    </source>
</reference>
<evidence type="ECO:0000313" key="4">
    <source>
        <dbReference type="Proteomes" id="UP000448943"/>
    </source>
</evidence>
<name>A0A6N9Q7E0_9BACL</name>
<dbReference type="InterPro" id="IPR006976">
    <property type="entry name" value="VanZ-like"/>
</dbReference>
<dbReference type="NCBIfam" id="NF037970">
    <property type="entry name" value="vanZ_1"/>
    <property type="match status" value="1"/>
</dbReference>
<dbReference type="OrthoDB" id="291892at2"/>
<dbReference type="AlphaFoldDB" id="A0A6N9Q7E0"/>
<evidence type="ECO:0000259" key="2">
    <source>
        <dbReference type="Pfam" id="PF04892"/>
    </source>
</evidence>
<evidence type="ECO:0000256" key="1">
    <source>
        <dbReference type="SAM" id="Phobius"/>
    </source>
</evidence>